<name>A0A9X0C382_9EURO</name>
<accession>A0A9X0C382</accession>
<reference evidence="1" key="2">
    <citation type="journal article" date="2023" name="IMA Fungus">
        <title>Comparative genomic study of the Penicillium genus elucidates a diverse pangenome and 15 lateral gene transfer events.</title>
        <authorList>
            <person name="Petersen C."/>
            <person name="Sorensen T."/>
            <person name="Nielsen M.R."/>
            <person name="Sondergaard T.E."/>
            <person name="Sorensen J.L."/>
            <person name="Fitzpatrick D.A."/>
            <person name="Frisvad J.C."/>
            <person name="Nielsen K.L."/>
        </authorList>
    </citation>
    <scope>NUCLEOTIDE SEQUENCE</scope>
    <source>
        <strain evidence="1">IBT 29495</strain>
    </source>
</reference>
<sequence length="108" mass="11709">MTVSESLPRPQEDAKWLITSSGAVRIVLLMCIRNNIVLFEKRQLTPPNAPPLTPAYIGNLQQNAMPLLVRHATYTQKPYSLQEVEVTANNGVAGAPMILPLSTGAGGR</sequence>
<reference evidence="1" key="1">
    <citation type="submission" date="2022-12" db="EMBL/GenBank/DDBJ databases">
        <authorList>
            <person name="Petersen C."/>
        </authorList>
    </citation>
    <scope>NUCLEOTIDE SEQUENCE</scope>
    <source>
        <strain evidence="1">IBT 29495</strain>
    </source>
</reference>
<dbReference type="EMBL" id="JAPWDS010000005">
    <property type="protein sequence ID" value="KAJ5496402.1"/>
    <property type="molecule type" value="Genomic_DNA"/>
</dbReference>
<comment type="caution">
    <text evidence="1">The sequence shown here is derived from an EMBL/GenBank/DDBJ whole genome shotgun (WGS) entry which is preliminary data.</text>
</comment>
<proteinExistence type="predicted"/>
<dbReference type="AlphaFoldDB" id="A0A9X0C382"/>
<dbReference type="Proteomes" id="UP001149954">
    <property type="component" value="Unassembled WGS sequence"/>
</dbReference>
<gene>
    <name evidence="1" type="ORF">N7463_008389</name>
</gene>
<evidence type="ECO:0000313" key="2">
    <source>
        <dbReference type="Proteomes" id="UP001149954"/>
    </source>
</evidence>
<protein>
    <submittedName>
        <fullName evidence="1">Uncharacterized protein</fullName>
    </submittedName>
</protein>
<keyword evidence="2" id="KW-1185">Reference proteome</keyword>
<evidence type="ECO:0000313" key="1">
    <source>
        <dbReference type="EMBL" id="KAJ5496402.1"/>
    </source>
</evidence>
<organism evidence="1 2">
    <name type="scientific">Penicillium fimorum</name>
    <dbReference type="NCBI Taxonomy" id="1882269"/>
    <lineage>
        <taxon>Eukaryota</taxon>
        <taxon>Fungi</taxon>
        <taxon>Dikarya</taxon>
        <taxon>Ascomycota</taxon>
        <taxon>Pezizomycotina</taxon>
        <taxon>Eurotiomycetes</taxon>
        <taxon>Eurotiomycetidae</taxon>
        <taxon>Eurotiales</taxon>
        <taxon>Aspergillaceae</taxon>
        <taxon>Penicillium</taxon>
    </lineage>
</organism>